<reference evidence="2" key="1">
    <citation type="submission" date="2020-09" db="EMBL/GenBank/DDBJ databases">
        <title>Emerging polyconal dissemination of OXA-244-producing E. coli in France.</title>
        <authorList>
            <person name="Emeraud C."/>
            <person name="Girlich D."/>
            <person name="Bonnin R.A."/>
            <person name="Jousset A.B."/>
            <person name="Naas T."/>
            <person name="Dortet L."/>
        </authorList>
    </citation>
    <scope>NUCLEOTIDE SEQUENCE</scope>
    <source>
        <strain evidence="2">225E3</strain>
    </source>
</reference>
<comment type="caution">
    <text evidence="2">The sequence shown here is derived from an EMBL/GenBank/DDBJ whole genome shotgun (WGS) entry which is preliminary data.</text>
</comment>
<evidence type="ECO:0000256" key="1">
    <source>
        <dbReference type="SAM" id="MobiDB-lite"/>
    </source>
</evidence>
<sequence>SDAGRSGYDRYDNGEHVDGGRIEPEVLGGEVIQFTYADKDSLPLLPNAAA</sequence>
<organism evidence="2 3">
    <name type="scientific">Escherichia coli</name>
    <dbReference type="NCBI Taxonomy" id="562"/>
    <lineage>
        <taxon>Bacteria</taxon>
        <taxon>Pseudomonadati</taxon>
        <taxon>Pseudomonadota</taxon>
        <taxon>Gammaproteobacteria</taxon>
        <taxon>Enterobacterales</taxon>
        <taxon>Enterobacteriaceae</taxon>
        <taxon>Escherichia</taxon>
    </lineage>
</organism>
<proteinExistence type="predicted"/>
<gene>
    <name evidence="2" type="ORF">IH772_31080</name>
</gene>
<protein>
    <submittedName>
        <fullName evidence="2">Uncharacterized protein</fullName>
    </submittedName>
</protein>
<dbReference type="AlphaFoldDB" id="A0AAP1RD11"/>
<evidence type="ECO:0000313" key="2">
    <source>
        <dbReference type="EMBL" id="MBE0981488.1"/>
    </source>
</evidence>
<dbReference type="Proteomes" id="UP000640866">
    <property type="component" value="Unassembled WGS sequence"/>
</dbReference>
<feature type="compositionally biased region" description="Basic and acidic residues" evidence="1">
    <location>
        <begin position="7"/>
        <end position="21"/>
    </location>
</feature>
<name>A0AAP1RD11_ECOLX</name>
<accession>A0AAP1RD11</accession>
<feature type="non-terminal residue" evidence="2">
    <location>
        <position position="50"/>
    </location>
</feature>
<evidence type="ECO:0000313" key="3">
    <source>
        <dbReference type="Proteomes" id="UP000640866"/>
    </source>
</evidence>
<dbReference type="EMBL" id="JACZOI010000925">
    <property type="protein sequence ID" value="MBE0981488.1"/>
    <property type="molecule type" value="Genomic_DNA"/>
</dbReference>
<feature type="region of interest" description="Disordered" evidence="1">
    <location>
        <begin position="1"/>
        <end position="21"/>
    </location>
</feature>
<feature type="non-terminal residue" evidence="2">
    <location>
        <position position="1"/>
    </location>
</feature>